<feature type="domain" description="Glycosyl hydrolase family 31 C-terminal" evidence="2">
    <location>
        <begin position="1"/>
        <end position="86"/>
    </location>
</feature>
<dbReference type="Pfam" id="PF17137">
    <property type="entry name" value="DUF5110"/>
    <property type="match status" value="1"/>
</dbReference>
<dbReference type="InterPro" id="IPR013780">
    <property type="entry name" value="Glyco_hydro_b"/>
</dbReference>
<dbReference type="Proteomes" id="UP000278627">
    <property type="component" value="Unassembled WGS sequence"/>
</dbReference>
<proteinExistence type="predicted"/>
<sequence>MRPLWSEFPDDEDAFDEEREWLLGPGLLVRPVMDPDVQSVSLYLPGKKNVVCLMTSFLQGRLAPGAVYVDTPLDIIPLFQRGGTIIPTWERVRRASSLMFQDPVTLYIAINSDGDYANGTIYMDDGETFDYKNGQYFYWGFIYKKEGDQLHSISSKNLDKGGKLESDAIIEKMIIRGVRYYPTNIHIYLDDWNPETADYTHDRDAQTLIIRKPNALLTQEFRIDIHM</sequence>
<keyword evidence="4" id="KW-1185">Reference proteome</keyword>
<accession>A0A0N4TY41</accession>
<dbReference type="Pfam" id="PF21365">
    <property type="entry name" value="Glyco_hydro_31_3rd"/>
    <property type="match status" value="1"/>
</dbReference>
<dbReference type="AlphaFoldDB" id="A0A0N4TY41"/>
<dbReference type="EMBL" id="UZAD01013462">
    <property type="protein sequence ID" value="VDN95037.1"/>
    <property type="molecule type" value="Genomic_DNA"/>
</dbReference>
<evidence type="ECO:0000313" key="4">
    <source>
        <dbReference type="Proteomes" id="UP000278627"/>
    </source>
</evidence>
<dbReference type="SUPFAM" id="SSF51011">
    <property type="entry name" value="Glycosyl hydrolase domain"/>
    <property type="match status" value="1"/>
</dbReference>
<dbReference type="GO" id="GO:0006491">
    <property type="term" value="P:N-glycan processing"/>
    <property type="evidence" value="ECO:0007669"/>
    <property type="project" value="TreeGrafter"/>
</dbReference>
<dbReference type="STRING" id="6280.A0A0N4TY41"/>
<reference evidence="5" key="1">
    <citation type="submission" date="2017-02" db="UniProtKB">
        <authorList>
            <consortium name="WormBaseParasite"/>
        </authorList>
    </citation>
    <scope>IDENTIFICATION</scope>
</reference>
<gene>
    <name evidence="3" type="ORF">BPAG_LOCUS13852</name>
</gene>
<dbReference type="InterPro" id="IPR048395">
    <property type="entry name" value="Glyco_hydro_31_C"/>
</dbReference>
<evidence type="ECO:0000313" key="5">
    <source>
        <dbReference type="WBParaSite" id="BPAG_0001392401-mRNA-1"/>
    </source>
</evidence>
<organism evidence="5">
    <name type="scientific">Brugia pahangi</name>
    <name type="common">Filarial nematode worm</name>
    <dbReference type="NCBI Taxonomy" id="6280"/>
    <lineage>
        <taxon>Eukaryota</taxon>
        <taxon>Metazoa</taxon>
        <taxon>Ecdysozoa</taxon>
        <taxon>Nematoda</taxon>
        <taxon>Chromadorea</taxon>
        <taxon>Rhabditida</taxon>
        <taxon>Spirurina</taxon>
        <taxon>Spiruromorpha</taxon>
        <taxon>Filarioidea</taxon>
        <taxon>Onchocercidae</taxon>
        <taxon>Brugia</taxon>
    </lineage>
</organism>
<dbReference type="PANTHER" id="PTHR22762:SF145">
    <property type="entry name" value="GLYCOSIDE HYDROLASE FAMILY 31 N-TERMINAL DOMAIN-CONTAINING PROTEIN"/>
    <property type="match status" value="1"/>
</dbReference>
<reference evidence="3 4" key="2">
    <citation type="submission" date="2018-11" db="EMBL/GenBank/DDBJ databases">
        <authorList>
            <consortium name="Pathogen Informatics"/>
        </authorList>
    </citation>
    <scope>NUCLEOTIDE SEQUENCE [LARGE SCALE GENOMIC DNA]</scope>
</reference>
<evidence type="ECO:0000313" key="3">
    <source>
        <dbReference type="EMBL" id="VDN95037.1"/>
    </source>
</evidence>
<protein>
    <submittedName>
        <fullName evidence="5">DUF5110 domain-containing protein</fullName>
    </submittedName>
</protein>
<dbReference type="GO" id="GO:0090599">
    <property type="term" value="F:alpha-glucosidase activity"/>
    <property type="evidence" value="ECO:0007669"/>
    <property type="project" value="TreeGrafter"/>
</dbReference>
<name>A0A0N4TY41_BRUPA</name>
<dbReference type="PANTHER" id="PTHR22762">
    <property type="entry name" value="ALPHA-GLUCOSIDASE"/>
    <property type="match status" value="1"/>
</dbReference>
<dbReference type="InterPro" id="IPR033403">
    <property type="entry name" value="DUF5110"/>
</dbReference>
<evidence type="ECO:0000259" key="2">
    <source>
        <dbReference type="Pfam" id="PF21365"/>
    </source>
</evidence>
<feature type="domain" description="DUF5110" evidence="1">
    <location>
        <begin position="104"/>
        <end position="150"/>
    </location>
</feature>
<evidence type="ECO:0000259" key="1">
    <source>
        <dbReference type="Pfam" id="PF17137"/>
    </source>
</evidence>
<dbReference type="Gene3D" id="2.60.40.1180">
    <property type="entry name" value="Golgi alpha-mannosidase II"/>
    <property type="match status" value="2"/>
</dbReference>
<dbReference type="WBParaSite" id="BPAG_0001392401-mRNA-1">
    <property type="protein sequence ID" value="BPAG_0001392401-mRNA-1"/>
    <property type="gene ID" value="BPAG_0001392401"/>
</dbReference>